<accession>A0A7Y9RWP8</accession>
<gene>
    <name evidence="3" type="ORF">BJ989_002232</name>
</gene>
<keyword evidence="3" id="KW-0645">Protease</keyword>
<organism evidence="3 4">
    <name type="scientific">Nocardioides perillae</name>
    <dbReference type="NCBI Taxonomy" id="1119534"/>
    <lineage>
        <taxon>Bacteria</taxon>
        <taxon>Bacillati</taxon>
        <taxon>Actinomycetota</taxon>
        <taxon>Actinomycetes</taxon>
        <taxon>Propionibacteriales</taxon>
        <taxon>Nocardioidaceae</taxon>
        <taxon>Nocardioides</taxon>
    </lineage>
</organism>
<reference evidence="3 4" key="1">
    <citation type="submission" date="2020-07" db="EMBL/GenBank/DDBJ databases">
        <title>Sequencing the genomes of 1000 actinobacteria strains.</title>
        <authorList>
            <person name="Klenk H.-P."/>
        </authorList>
    </citation>
    <scope>NUCLEOTIDE SEQUENCE [LARGE SCALE GENOMIC DNA]</scope>
    <source>
        <strain evidence="3 4">DSM 24552</strain>
    </source>
</reference>
<keyword evidence="4" id="KW-1185">Reference proteome</keyword>
<dbReference type="RefSeq" id="WP_179518286.1">
    <property type="nucleotide sequence ID" value="NZ_JACCAC010000001.1"/>
</dbReference>
<dbReference type="EMBL" id="JACCAC010000001">
    <property type="protein sequence ID" value="NYG55928.1"/>
    <property type="molecule type" value="Genomic_DNA"/>
</dbReference>
<keyword evidence="1" id="KW-0812">Transmembrane</keyword>
<name>A0A7Y9RWP8_9ACTN</name>
<evidence type="ECO:0000313" key="3">
    <source>
        <dbReference type="EMBL" id="NYG55928.1"/>
    </source>
</evidence>
<dbReference type="InterPro" id="IPR002810">
    <property type="entry name" value="NfeD-like_C"/>
</dbReference>
<dbReference type="GO" id="GO:0008233">
    <property type="term" value="F:peptidase activity"/>
    <property type="evidence" value="ECO:0007669"/>
    <property type="project" value="UniProtKB-KW"/>
</dbReference>
<keyword evidence="1" id="KW-1133">Transmembrane helix</keyword>
<dbReference type="AlphaFoldDB" id="A0A7Y9RWP8"/>
<dbReference type="GO" id="GO:0006508">
    <property type="term" value="P:proteolysis"/>
    <property type="evidence" value="ECO:0007669"/>
    <property type="project" value="UniProtKB-KW"/>
</dbReference>
<protein>
    <submittedName>
        <fullName evidence="3">Membrane protein implicated in regulation of membrane protease activity</fullName>
    </submittedName>
</protein>
<proteinExistence type="predicted"/>
<keyword evidence="3" id="KW-0378">Hydrolase</keyword>
<dbReference type="Gene3D" id="2.40.50.140">
    <property type="entry name" value="Nucleic acid-binding proteins"/>
    <property type="match status" value="1"/>
</dbReference>
<sequence>MDWLRDHAWESWLALTTLLAIAELVSLDLVLIMLAAGAGVGLVAALVGLPFVVQVLLALGGAAAMLLVARPPLVARLHGGPELVLGAKRLVGETAVTPTEITVHQPVQLKFAGETWSAKPYDETLAIPAGSTVEVLEVRGAYAYVHPRAELAP</sequence>
<feature type="transmembrane region" description="Helical" evidence="1">
    <location>
        <begin position="42"/>
        <end position="68"/>
    </location>
</feature>
<feature type="transmembrane region" description="Helical" evidence="1">
    <location>
        <begin position="12"/>
        <end position="36"/>
    </location>
</feature>
<dbReference type="Proteomes" id="UP000544110">
    <property type="component" value="Unassembled WGS sequence"/>
</dbReference>
<evidence type="ECO:0000313" key="4">
    <source>
        <dbReference type="Proteomes" id="UP000544110"/>
    </source>
</evidence>
<dbReference type="Pfam" id="PF01957">
    <property type="entry name" value="NfeD"/>
    <property type="match status" value="1"/>
</dbReference>
<dbReference type="InterPro" id="IPR012340">
    <property type="entry name" value="NA-bd_OB-fold"/>
</dbReference>
<evidence type="ECO:0000256" key="1">
    <source>
        <dbReference type="SAM" id="Phobius"/>
    </source>
</evidence>
<evidence type="ECO:0000259" key="2">
    <source>
        <dbReference type="Pfam" id="PF01957"/>
    </source>
</evidence>
<comment type="caution">
    <text evidence="3">The sequence shown here is derived from an EMBL/GenBank/DDBJ whole genome shotgun (WGS) entry which is preliminary data.</text>
</comment>
<keyword evidence="1" id="KW-0472">Membrane</keyword>
<feature type="domain" description="NfeD-like C-terminal" evidence="2">
    <location>
        <begin position="88"/>
        <end position="147"/>
    </location>
</feature>